<feature type="chain" id="PRO_5031430042" description="EF-hand domain-containing protein" evidence="3">
    <location>
        <begin position="22"/>
        <end position="480"/>
    </location>
</feature>
<sequence>MRLTIAFEAILLHGVCVGVESFTPTPTFVPRQIIARIGSSSSTIRHSFVFGGELAQDDEDNYEEDDEEDDEDDELDPYQQVAESEFNDDGAKDMDRLSLPVGTSMLDWGGEYTKLRERFEDAESGKSQNPSYALFRVMTSEPPNRIIAKFVTQAKPELVQAMSGAVGSLLGGLSNPVMGIESVVKASGDRIANLCFQLQMTGYMFRNAEYVLALKDLMNLEGSATLQEYREAFERMDEDGSGFIETTEIESLLSDVYGGDVPKFEIDSFLRFFDSNKDGKISWEEFEQGLGAMTQEQAAKATAAGLLIPPTPTDDDDDISDEYETEVQGTIEVEMEDGTIIEVEAAEYIDGLKKEAEELRNALRSESLPGALQGAPGGMVPSAPQPPKDFEGGIADYINTRQGDVKALTEGISSEILDTMKMLVDFVLDSNNTQHKGVPKEQLQMELPGSALQQLALWQLVLGYRLREAEAKGEYLRLLE</sequence>
<dbReference type="PROSITE" id="PS00018">
    <property type="entry name" value="EF_HAND_1"/>
    <property type="match status" value="2"/>
</dbReference>
<dbReference type="SMART" id="SM00054">
    <property type="entry name" value="EFh"/>
    <property type="match status" value="2"/>
</dbReference>
<dbReference type="Gene3D" id="1.10.238.10">
    <property type="entry name" value="EF-hand"/>
    <property type="match status" value="1"/>
</dbReference>
<dbReference type="InterPro" id="IPR011992">
    <property type="entry name" value="EF-hand-dom_pair"/>
</dbReference>
<organism evidence="5">
    <name type="scientific">Cyclophora tenuis</name>
    <name type="common">Marine diatom</name>
    <dbReference type="NCBI Taxonomy" id="216820"/>
    <lineage>
        <taxon>Eukaryota</taxon>
        <taxon>Sar</taxon>
        <taxon>Stramenopiles</taxon>
        <taxon>Ochrophyta</taxon>
        <taxon>Bacillariophyta</taxon>
        <taxon>Fragilariophyceae</taxon>
        <taxon>Fragilariophycidae</taxon>
        <taxon>Cyclophorales</taxon>
        <taxon>Cyclophoraceae</taxon>
        <taxon>Cyclophora</taxon>
    </lineage>
</organism>
<reference evidence="5" key="1">
    <citation type="submission" date="2021-01" db="EMBL/GenBank/DDBJ databases">
        <authorList>
            <person name="Corre E."/>
            <person name="Pelletier E."/>
            <person name="Niang G."/>
            <person name="Scheremetjew M."/>
            <person name="Finn R."/>
            <person name="Kale V."/>
            <person name="Holt S."/>
            <person name="Cochrane G."/>
            <person name="Meng A."/>
            <person name="Brown T."/>
            <person name="Cohen L."/>
        </authorList>
    </citation>
    <scope>NUCLEOTIDE SEQUENCE</scope>
    <source>
        <strain evidence="5">ECT3854</strain>
    </source>
</reference>
<gene>
    <name evidence="5" type="ORF">CTEN0397_LOCUS1905</name>
</gene>
<evidence type="ECO:0000256" key="3">
    <source>
        <dbReference type="SAM" id="SignalP"/>
    </source>
</evidence>
<evidence type="ECO:0000256" key="1">
    <source>
        <dbReference type="ARBA" id="ARBA00022837"/>
    </source>
</evidence>
<dbReference type="PANTHER" id="PTHR33598">
    <property type="entry name" value="OS02G0833400 PROTEIN"/>
    <property type="match status" value="1"/>
</dbReference>
<keyword evidence="3" id="KW-0732">Signal</keyword>
<dbReference type="InterPro" id="IPR018247">
    <property type="entry name" value="EF_Hand_1_Ca_BS"/>
</dbReference>
<name>A0A7S1GHL3_CYCTE</name>
<dbReference type="AlphaFoldDB" id="A0A7S1GHL3"/>
<accession>A0A7S1GHL3</accession>
<feature type="domain" description="EF-hand" evidence="4">
    <location>
        <begin position="261"/>
        <end position="296"/>
    </location>
</feature>
<protein>
    <recommendedName>
        <fullName evidence="4">EF-hand domain-containing protein</fullName>
    </recommendedName>
</protein>
<proteinExistence type="predicted"/>
<dbReference type="EMBL" id="HBFW01002939">
    <property type="protein sequence ID" value="CAD8930883.1"/>
    <property type="molecule type" value="Transcribed_RNA"/>
</dbReference>
<evidence type="ECO:0000256" key="2">
    <source>
        <dbReference type="SAM" id="MobiDB-lite"/>
    </source>
</evidence>
<dbReference type="Pfam" id="PF13499">
    <property type="entry name" value="EF-hand_7"/>
    <property type="match status" value="1"/>
</dbReference>
<dbReference type="InterPro" id="IPR008479">
    <property type="entry name" value="DUF760"/>
</dbReference>
<dbReference type="Pfam" id="PF05542">
    <property type="entry name" value="DUF760"/>
    <property type="match status" value="2"/>
</dbReference>
<feature type="region of interest" description="Disordered" evidence="2">
    <location>
        <begin position="55"/>
        <end position="76"/>
    </location>
</feature>
<evidence type="ECO:0000259" key="4">
    <source>
        <dbReference type="PROSITE" id="PS50222"/>
    </source>
</evidence>
<dbReference type="CDD" id="cd00051">
    <property type="entry name" value="EFh"/>
    <property type="match status" value="1"/>
</dbReference>
<dbReference type="InterPro" id="IPR002048">
    <property type="entry name" value="EF_hand_dom"/>
</dbReference>
<dbReference type="PANTHER" id="PTHR33598:SF4">
    <property type="entry name" value="OS02G0833400 PROTEIN"/>
    <property type="match status" value="1"/>
</dbReference>
<feature type="domain" description="EF-hand" evidence="4">
    <location>
        <begin position="224"/>
        <end position="259"/>
    </location>
</feature>
<evidence type="ECO:0000313" key="5">
    <source>
        <dbReference type="EMBL" id="CAD8930883.1"/>
    </source>
</evidence>
<keyword evidence="1" id="KW-0106">Calcium</keyword>
<dbReference type="PROSITE" id="PS50222">
    <property type="entry name" value="EF_HAND_2"/>
    <property type="match status" value="2"/>
</dbReference>
<dbReference type="GO" id="GO:0005509">
    <property type="term" value="F:calcium ion binding"/>
    <property type="evidence" value="ECO:0007669"/>
    <property type="project" value="InterPro"/>
</dbReference>
<feature type="signal peptide" evidence="3">
    <location>
        <begin position="1"/>
        <end position="21"/>
    </location>
</feature>
<dbReference type="SUPFAM" id="SSF47473">
    <property type="entry name" value="EF-hand"/>
    <property type="match status" value="1"/>
</dbReference>